<protein>
    <submittedName>
        <fullName evidence="1">Carbohydrate sulfotransferase</fullName>
    </submittedName>
</protein>
<keyword evidence="2" id="KW-1185">Reference proteome</keyword>
<name>A0ACB9SZ73_HOLOL</name>
<proteinExistence type="predicted"/>
<dbReference type="EMBL" id="CM043020">
    <property type="protein sequence ID" value="KAI4459832.1"/>
    <property type="molecule type" value="Genomic_DNA"/>
</dbReference>
<reference evidence="1" key="1">
    <citation type="submission" date="2022-04" db="EMBL/GenBank/DDBJ databases">
        <title>Chromosome-scale genome assembly of Holotrichia oblita Faldermann.</title>
        <authorList>
            <person name="Rongchong L."/>
        </authorList>
    </citation>
    <scope>NUCLEOTIDE SEQUENCE</scope>
    <source>
        <strain evidence="1">81SQS9</strain>
    </source>
</reference>
<evidence type="ECO:0000313" key="2">
    <source>
        <dbReference type="Proteomes" id="UP001056778"/>
    </source>
</evidence>
<sequence length="393" mass="45788">MVTVSGFLRISVFAVCGFFFIVFLNQRDVHPYTKAPIKYTEPIQDEEPTPNFTIPVVTIADVIKHQKFYMHKRFAEFQFPSNLKLSNFTLATGGQPIRSVVITTWRSGSTFLGDVLNAVPGNFYHYEPLLNFGIVQIRGPPLAQLAISNLKNLLKCNYYDMQNYLSYGKTHIYLFTHNLRLWNECEQYPQFCWNATFLSEFCKLYPFQSMKVVRLRLKLAEELLKDESLNVKVLLLIRDPRGTLQSRKHREWCPGVSDCDHPDLLCTDMVSDYSAAVDLQKKYSNRFRAIRYEDLSLDPYKHVRELFDFFGLNVHQNVINFLDSHTKANSGGVSSTFRDSKNAPFHWRNDLNFSEVQYIEDNCEKAMKLWGYVRAKNESHLREFNPVTSYVID</sequence>
<organism evidence="1 2">
    <name type="scientific">Holotrichia oblita</name>
    <name type="common">Chafer beetle</name>
    <dbReference type="NCBI Taxonomy" id="644536"/>
    <lineage>
        <taxon>Eukaryota</taxon>
        <taxon>Metazoa</taxon>
        <taxon>Ecdysozoa</taxon>
        <taxon>Arthropoda</taxon>
        <taxon>Hexapoda</taxon>
        <taxon>Insecta</taxon>
        <taxon>Pterygota</taxon>
        <taxon>Neoptera</taxon>
        <taxon>Endopterygota</taxon>
        <taxon>Coleoptera</taxon>
        <taxon>Polyphaga</taxon>
        <taxon>Scarabaeiformia</taxon>
        <taxon>Scarabaeidae</taxon>
        <taxon>Melolonthinae</taxon>
        <taxon>Holotrichia</taxon>
    </lineage>
</organism>
<dbReference type="Proteomes" id="UP001056778">
    <property type="component" value="Chromosome 6"/>
</dbReference>
<accession>A0ACB9SZ73</accession>
<gene>
    <name evidence="1" type="ORF">MML48_6g00003238</name>
</gene>
<evidence type="ECO:0000313" key="1">
    <source>
        <dbReference type="EMBL" id="KAI4459832.1"/>
    </source>
</evidence>
<comment type="caution">
    <text evidence="1">The sequence shown here is derived from an EMBL/GenBank/DDBJ whole genome shotgun (WGS) entry which is preliminary data.</text>
</comment>